<name>A0A1M6PRH5_9BACT</name>
<evidence type="ECO:0000256" key="1">
    <source>
        <dbReference type="SAM" id="SignalP"/>
    </source>
</evidence>
<dbReference type="AlphaFoldDB" id="A0A1M6PRH5"/>
<gene>
    <name evidence="2" type="ORF">SAMN05720469_10184</name>
</gene>
<evidence type="ECO:0008006" key="4">
    <source>
        <dbReference type="Google" id="ProtNLM"/>
    </source>
</evidence>
<evidence type="ECO:0000313" key="2">
    <source>
        <dbReference type="EMBL" id="SHK10543.1"/>
    </source>
</evidence>
<dbReference type="PROSITE" id="PS51257">
    <property type="entry name" value="PROKAR_LIPOPROTEIN"/>
    <property type="match status" value="1"/>
</dbReference>
<organism evidence="2 3">
    <name type="scientific">Fibrobacter intestinalis</name>
    <dbReference type="NCBI Taxonomy" id="28122"/>
    <lineage>
        <taxon>Bacteria</taxon>
        <taxon>Pseudomonadati</taxon>
        <taxon>Fibrobacterota</taxon>
        <taxon>Fibrobacteria</taxon>
        <taxon>Fibrobacterales</taxon>
        <taxon>Fibrobacteraceae</taxon>
        <taxon>Fibrobacter</taxon>
    </lineage>
</organism>
<dbReference type="Proteomes" id="UP000184275">
    <property type="component" value="Unassembled WGS sequence"/>
</dbReference>
<accession>A0A1M6PRH5</accession>
<evidence type="ECO:0000313" key="3">
    <source>
        <dbReference type="Proteomes" id="UP000184275"/>
    </source>
</evidence>
<keyword evidence="1" id="KW-0732">Signal</keyword>
<feature type="chain" id="PRO_5012861678" description="LPP20 lipoprotein" evidence="1">
    <location>
        <begin position="26"/>
        <end position="184"/>
    </location>
</feature>
<reference evidence="3" key="1">
    <citation type="submission" date="2016-11" db="EMBL/GenBank/DDBJ databases">
        <authorList>
            <person name="Varghese N."/>
            <person name="Submissions S."/>
        </authorList>
    </citation>
    <scope>NUCLEOTIDE SEQUENCE [LARGE SCALE GENOMIC DNA]</scope>
    <source>
        <strain evidence="3">UWOS</strain>
    </source>
</reference>
<keyword evidence="3" id="KW-1185">Reference proteome</keyword>
<dbReference type="RefSeq" id="WP_073301689.1">
    <property type="nucleotide sequence ID" value="NZ_FRAW01000001.1"/>
</dbReference>
<proteinExistence type="predicted"/>
<dbReference type="EMBL" id="FRAW01000001">
    <property type="protein sequence ID" value="SHK10543.1"/>
    <property type="molecule type" value="Genomic_DNA"/>
</dbReference>
<protein>
    <recommendedName>
        <fullName evidence="4">LPP20 lipoprotein</fullName>
    </recommendedName>
</protein>
<feature type="signal peptide" evidence="1">
    <location>
        <begin position="1"/>
        <end position="25"/>
    </location>
</feature>
<sequence length="184" mass="20152">MKKIYTLAIFTAILLGCAGTSQEQAANKMLEMQQQKNELIEKGVVAGLGVGESSSEQLAYDEADLNARTDVARELESKINGLVRNYEEDVGAELTKHKEAVRKNVVSTLLNGVTIVKIDMETTADGKFKVYAIAAMNARLIRDAFEQQMQAQQADMNRVKAMSGYKKLDEEAAALDAYKAAQGK</sequence>